<gene>
    <name evidence="2" type="ORF">THAOC_12597</name>
</gene>
<dbReference type="Proteomes" id="UP000266841">
    <property type="component" value="Unassembled WGS sequence"/>
</dbReference>
<organism evidence="2 3">
    <name type="scientific">Thalassiosira oceanica</name>
    <name type="common">Marine diatom</name>
    <dbReference type="NCBI Taxonomy" id="159749"/>
    <lineage>
        <taxon>Eukaryota</taxon>
        <taxon>Sar</taxon>
        <taxon>Stramenopiles</taxon>
        <taxon>Ochrophyta</taxon>
        <taxon>Bacillariophyta</taxon>
        <taxon>Coscinodiscophyceae</taxon>
        <taxon>Thalassiosirophycidae</taxon>
        <taxon>Thalassiosirales</taxon>
        <taxon>Thalassiosiraceae</taxon>
        <taxon>Thalassiosira</taxon>
    </lineage>
</organism>
<feature type="compositionally biased region" description="Polar residues" evidence="1">
    <location>
        <begin position="103"/>
        <end position="113"/>
    </location>
</feature>
<comment type="caution">
    <text evidence="2">The sequence shown here is derived from an EMBL/GenBank/DDBJ whole genome shotgun (WGS) entry which is preliminary data.</text>
</comment>
<evidence type="ECO:0000256" key="1">
    <source>
        <dbReference type="SAM" id="MobiDB-lite"/>
    </source>
</evidence>
<evidence type="ECO:0000313" key="2">
    <source>
        <dbReference type="EMBL" id="EJK66487.1"/>
    </source>
</evidence>
<accession>K0T7N5</accession>
<keyword evidence="3" id="KW-1185">Reference proteome</keyword>
<sequence>MREEETVTSLVNFRPVIGALQKGSVESMPQSDCCAMTRDGVGGHPVAGGTTKWGKVKRCSASFSTDSEEVVGRSMTWDEERTAHKDVGGTHGFWLTQAAPNLGGSQRQTHPQA</sequence>
<reference evidence="2 3" key="1">
    <citation type="journal article" date="2012" name="Genome Biol.">
        <title>Genome and low-iron response of an oceanic diatom adapted to chronic iron limitation.</title>
        <authorList>
            <person name="Lommer M."/>
            <person name="Specht M."/>
            <person name="Roy A.S."/>
            <person name="Kraemer L."/>
            <person name="Andreson R."/>
            <person name="Gutowska M.A."/>
            <person name="Wolf J."/>
            <person name="Bergner S.V."/>
            <person name="Schilhabel M.B."/>
            <person name="Klostermeier U.C."/>
            <person name="Beiko R.G."/>
            <person name="Rosenstiel P."/>
            <person name="Hippler M."/>
            <person name="Laroche J."/>
        </authorList>
    </citation>
    <scope>NUCLEOTIDE SEQUENCE [LARGE SCALE GENOMIC DNA]</scope>
    <source>
        <strain evidence="2 3">CCMP1005</strain>
    </source>
</reference>
<feature type="region of interest" description="Disordered" evidence="1">
    <location>
        <begin position="87"/>
        <end position="113"/>
    </location>
</feature>
<name>K0T7N5_THAOC</name>
<dbReference type="AlphaFoldDB" id="K0T7N5"/>
<evidence type="ECO:0000313" key="3">
    <source>
        <dbReference type="Proteomes" id="UP000266841"/>
    </source>
</evidence>
<dbReference type="EMBL" id="AGNL01014911">
    <property type="protein sequence ID" value="EJK66487.1"/>
    <property type="molecule type" value="Genomic_DNA"/>
</dbReference>
<protein>
    <submittedName>
        <fullName evidence="2">Uncharacterized protein</fullName>
    </submittedName>
</protein>
<proteinExistence type="predicted"/>